<dbReference type="PANTHER" id="PTHR11351">
    <property type="entry name" value="ACYL-COA DESATURASE"/>
    <property type="match status" value="1"/>
</dbReference>
<evidence type="ECO:0000256" key="10">
    <source>
        <dbReference type="ARBA" id="ARBA00023160"/>
    </source>
</evidence>
<dbReference type="GO" id="GO:0006633">
    <property type="term" value="P:fatty acid biosynthetic process"/>
    <property type="evidence" value="ECO:0007669"/>
    <property type="project" value="UniProtKB-KW"/>
</dbReference>
<keyword evidence="7" id="KW-0560">Oxidoreductase</keyword>
<keyword evidence="9 12" id="KW-0472">Membrane</keyword>
<sequence>MSPQATQTKPTTQTPPRNHKLDRHSIKSPATRPERSRTEERQAGKRRQMLEGTPSTFRFRDQFPNGINWVTTGWMTVMHVGAVAALWYVSWQAMVAFFILHYITACWGITLGYHRLLTHGSMVVSRPVRYFFSLCGTLSAEGSPLFWVANHRKHHVLSDHEGDPHSPNQGFWWSHMLWFQPKDTAEQELELFKRWAPDMYNDPVQRFLHKTFILYPILLGFGLFAIGQWAVGGLGISFVLWGLCARMVVCYHCTWFVNSATHVWGYRNYESSDRSRNLWWVALLSYGEGWHNNHHAHQRLAKHGHRWYEIDVTYRTIWVLEKLGLATNVQDKLPKLGPLADGPAKLN</sequence>
<dbReference type="PRINTS" id="PR00075">
    <property type="entry name" value="FACDDSATRASE"/>
</dbReference>
<evidence type="ECO:0000256" key="6">
    <source>
        <dbReference type="ARBA" id="ARBA00022989"/>
    </source>
</evidence>
<organism evidence="13 14">
    <name type="scientific">Symmachiella dynata</name>
    <dbReference type="NCBI Taxonomy" id="2527995"/>
    <lineage>
        <taxon>Bacteria</taxon>
        <taxon>Pseudomonadati</taxon>
        <taxon>Planctomycetota</taxon>
        <taxon>Planctomycetia</taxon>
        <taxon>Planctomycetales</taxon>
        <taxon>Planctomycetaceae</taxon>
        <taxon>Symmachiella</taxon>
    </lineage>
</organism>
<evidence type="ECO:0000256" key="1">
    <source>
        <dbReference type="ARBA" id="ARBA00004141"/>
    </source>
</evidence>
<name>A0A517ZHN0_9PLAN</name>
<gene>
    <name evidence="13" type="ORF">Mal52_04350</name>
</gene>
<dbReference type="CDD" id="cd03505">
    <property type="entry name" value="Delta9-FADS-like"/>
    <property type="match status" value="1"/>
</dbReference>
<dbReference type="InterPro" id="IPR015876">
    <property type="entry name" value="Acyl-CoA_DS"/>
</dbReference>
<accession>A0A517ZHN0</accession>
<evidence type="ECO:0000256" key="4">
    <source>
        <dbReference type="ARBA" id="ARBA00022692"/>
    </source>
</evidence>
<feature type="transmembrane region" description="Helical" evidence="12">
    <location>
        <begin position="67"/>
        <end position="89"/>
    </location>
</feature>
<keyword evidence="14" id="KW-1185">Reference proteome</keyword>
<keyword evidence="8" id="KW-0443">Lipid metabolism</keyword>
<evidence type="ECO:0000256" key="9">
    <source>
        <dbReference type="ARBA" id="ARBA00023136"/>
    </source>
</evidence>
<evidence type="ECO:0000256" key="12">
    <source>
        <dbReference type="SAM" id="Phobius"/>
    </source>
</evidence>
<evidence type="ECO:0000256" key="2">
    <source>
        <dbReference type="ARBA" id="ARBA00008749"/>
    </source>
</evidence>
<feature type="transmembrane region" description="Helical" evidence="12">
    <location>
        <begin position="95"/>
        <end position="113"/>
    </location>
</feature>
<keyword evidence="3" id="KW-0444">Lipid biosynthesis</keyword>
<evidence type="ECO:0000256" key="7">
    <source>
        <dbReference type="ARBA" id="ARBA00023002"/>
    </source>
</evidence>
<dbReference type="EMBL" id="CP036276">
    <property type="protein sequence ID" value="QDU41980.1"/>
    <property type="molecule type" value="Genomic_DNA"/>
</dbReference>
<keyword evidence="5" id="KW-0276">Fatty acid metabolism</keyword>
<evidence type="ECO:0000313" key="14">
    <source>
        <dbReference type="Proteomes" id="UP000319383"/>
    </source>
</evidence>
<evidence type="ECO:0000256" key="11">
    <source>
        <dbReference type="SAM" id="MobiDB-lite"/>
    </source>
</evidence>
<dbReference type="Proteomes" id="UP000319383">
    <property type="component" value="Chromosome"/>
</dbReference>
<evidence type="ECO:0000313" key="13">
    <source>
        <dbReference type="EMBL" id="QDU41980.1"/>
    </source>
</evidence>
<proteinExistence type="inferred from homology"/>
<feature type="compositionally biased region" description="Low complexity" evidence="11">
    <location>
        <begin position="1"/>
        <end position="16"/>
    </location>
</feature>
<protein>
    <submittedName>
        <fullName evidence="13">Fatty acid desaturase</fullName>
    </submittedName>
</protein>
<evidence type="ECO:0000256" key="3">
    <source>
        <dbReference type="ARBA" id="ARBA00022516"/>
    </source>
</evidence>
<feature type="region of interest" description="Disordered" evidence="11">
    <location>
        <begin position="1"/>
        <end position="51"/>
    </location>
</feature>
<keyword evidence="6 12" id="KW-1133">Transmembrane helix</keyword>
<feature type="compositionally biased region" description="Basic and acidic residues" evidence="11">
    <location>
        <begin position="32"/>
        <end position="43"/>
    </location>
</feature>
<dbReference type="KEGG" id="sdyn:Mal52_04350"/>
<dbReference type="GO" id="GO:0016020">
    <property type="term" value="C:membrane"/>
    <property type="evidence" value="ECO:0007669"/>
    <property type="project" value="UniProtKB-SubCell"/>
</dbReference>
<keyword evidence="4 12" id="KW-0812">Transmembrane</keyword>
<dbReference type="AlphaFoldDB" id="A0A517ZHN0"/>
<feature type="transmembrane region" description="Helical" evidence="12">
    <location>
        <begin position="212"/>
        <end position="232"/>
    </location>
</feature>
<evidence type="ECO:0000256" key="8">
    <source>
        <dbReference type="ARBA" id="ARBA00023098"/>
    </source>
</evidence>
<dbReference type="GO" id="GO:0016717">
    <property type="term" value="F:oxidoreductase activity, acting on paired donors, with oxidation of a pair of donors resulting in the reduction of molecular oxygen to two molecules of water"/>
    <property type="evidence" value="ECO:0007669"/>
    <property type="project" value="InterPro"/>
</dbReference>
<comment type="subcellular location">
    <subcellularLocation>
        <location evidence="1">Membrane</location>
        <topology evidence="1">Multi-pass membrane protein</topology>
    </subcellularLocation>
</comment>
<dbReference type="PANTHER" id="PTHR11351:SF31">
    <property type="entry name" value="DESATURASE 1, ISOFORM A-RELATED"/>
    <property type="match status" value="1"/>
</dbReference>
<keyword evidence="10" id="KW-0275">Fatty acid biosynthesis</keyword>
<evidence type="ECO:0000256" key="5">
    <source>
        <dbReference type="ARBA" id="ARBA00022832"/>
    </source>
</evidence>
<comment type="similarity">
    <text evidence="2">Belongs to the fatty acid desaturase type 2 family.</text>
</comment>
<reference evidence="13 14" key="1">
    <citation type="submission" date="2019-02" db="EMBL/GenBank/DDBJ databases">
        <title>Deep-cultivation of Planctomycetes and their phenomic and genomic characterization uncovers novel biology.</title>
        <authorList>
            <person name="Wiegand S."/>
            <person name="Jogler M."/>
            <person name="Boedeker C."/>
            <person name="Pinto D."/>
            <person name="Vollmers J."/>
            <person name="Rivas-Marin E."/>
            <person name="Kohn T."/>
            <person name="Peeters S.H."/>
            <person name="Heuer A."/>
            <person name="Rast P."/>
            <person name="Oberbeckmann S."/>
            <person name="Bunk B."/>
            <person name="Jeske O."/>
            <person name="Meyerdierks A."/>
            <person name="Storesund J.E."/>
            <person name="Kallscheuer N."/>
            <person name="Luecker S."/>
            <person name="Lage O.M."/>
            <person name="Pohl T."/>
            <person name="Merkel B.J."/>
            <person name="Hornburger P."/>
            <person name="Mueller R.-W."/>
            <person name="Bruemmer F."/>
            <person name="Labrenz M."/>
            <person name="Spormann A.M."/>
            <person name="Op den Camp H."/>
            <person name="Overmann J."/>
            <person name="Amann R."/>
            <person name="Jetten M.S.M."/>
            <person name="Mascher T."/>
            <person name="Medema M.H."/>
            <person name="Devos D.P."/>
            <person name="Kaster A.-K."/>
            <person name="Ovreas L."/>
            <person name="Rohde M."/>
            <person name="Galperin M.Y."/>
            <person name="Jogler C."/>
        </authorList>
    </citation>
    <scope>NUCLEOTIDE SEQUENCE [LARGE SCALE GENOMIC DNA]</scope>
    <source>
        <strain evidence="13 14">Mal52</strain>
    </source>
</reference>